<accession>A0ABV2I6Q5</accession>
<keyword evidence="2" id="KW-0472">Membrane</keyword>
<dbReference type="SUPFAM" id="SSF103481">
    <property type="entry name" value="Multidrug resistance efflux transporter EmrE"/>
    <property type="match status" value="2"/>
</dbReference>
<dbReference type="Pfam" id="PF00892">
    <property type="entry name" value="EamA"/>
    <property type="match status" value="1"/>
</dbReference>
<feature type="transmembrane region" description="Helical" evidence="2">
    <location>
        <begin position="238"/>
        <end position="258"/>
    </location>
</feature>
<sequence length="319" mass="34076">MRTSSNITGAVCMIAAMAGFALNDATAKLLTEEIGVGQIMFFRGLIITAFAMLIAWRSRVLKNIGAVFDFRVLVRSVCELVAALSFLQALKAMPLANAAAILQCLPLAVTLGAALFMSEPVGWRRWSAIAVGFIGVLIIIRPGPGGFEEGAVFAIIAMLAASARDLLTKTIRSDIPAIVITLATAIFLTLGGAVLGTVEQDWSMMSWPILFKLMLAAAFLLSGYQFVVFAVRLADISYIAPFRYAGLLWATLLGMIIFSTYPDINVLGGGLIIVAAGLYSFYRERKKGLEPLAATDQPVASEGGGPIVKAEEDMLKDKS</sequence>
<gene>
    <name evidence="4" type="ORF">ABID12_000543</name>
</gene>
<feature type="transmembrane region" description="Helical" evidence="2">
    <location>
        <begin position="95"/>
        <end position="116"/>
    </location>
</feature>
<feature type="domain" description="EamA" evidence="3">
    <location>
        <begin position="8"/>
        <end position="140"/>
    </location>
</feature>
<dbReference type="EMBL" id="JBEPLY010000002">
    <property type="protein sequence ID" value="MET3598616.1"/>
    <property type="molecule type" value="Genomic_DNA"/>
</dbReference>
<evidence type="ECO:0000313" key="5">
    <source>
        <dbReference type="Proteomes" id="UP001549164"/>
    </source>
</evidence>
<feature type="transmembrane region" description="Helical" evidence="2">
    <location>
        <begin position="264"/>
        <end position="282"/>
    </location>
</feature>
<feature type="transmembrane region" description="Helical" evidence="2">
    <location>
        <begin position="123"/>
        <end position="140"/>
    </location>
</feature>
<dbReference type="Proteomes" id="UP001549164">
    <property type="component" value="Unassembled WGS sequence"/>
</dbReference>
<feature type="transmembrane region" description="Helical" evidence="2">
    <location>
        <begin position="146"/>
        <end position="163"/>
    </location>
</feature>
<comment type="caution">
    <text evidence="4">The sequence shown here is derived from an EMBL/GenBank/DDBJ whole genome shotgun (WGS) entry which is preliminary data.</text>
</comment>
<keyword evidence="5" id="KW-1185">Reference proteome</keyword>
<protein>
    <submittedName>
        <fullName evidence="4">Drug/metabolite transporter (DMT)-like permease</fullName>
    </submittedName>
</protein>
<evidence type="ECO:0000256" key="1">
    <source>
        <dbReference type="SAM" id="MobiDB-lite"/>
    </source>
</evidence>
<keyword evidence="2" id="KW-0812">Transmembrane</keyword>
<feature type="transmembrane region" description="Helical" evidence="2">
    <location>
        <begin position="68"/>
        <end position="89"/>
    </location>
</feature>
<feature type="transmembrane region" description="Helical" evidence="2">
    <location>
        <begin position="175"/>
        <end position="197"/>
    </location>
</feature>
<proteinExistence type="predicted"/>
<dbReference type="InterPro" id="IPR000620">
    <property type="entry name" value="EamA_dom"/>
</dbReference>
<evidence type="ECO:0000313" key="4">
    <source>
        <dbReference type="EMBL" id="MET3598616.1"/>
    </source>
</evidence>
<dbReference type="InterPro" id="IPR037185">
    <property type="entry name" value="EmrE-like"/>
</dbReference>
<feature type="compositionally biased region" description="Basic and acidic residues" evidence="1">
    <location>
        <begin position="309"/>
        <end position="319"/>
    </location>
</feature>
<name>A0ABV2I6Q5_9HYPH</name>
<evidence type="ECO:0000259" key="3">
    <source>
        <dbReference type="Pfam" id="PF00892"/>
    </source>
</evidence>
<dbReference type="PANTHER" id="PTHR22911:SF135">
    <property type="entry name" value="BLR4310 PROTEIN"/>
    <property type="match status" value="1"/>
</dbReference>
<feature type="transmembrane region" description="Helical" evidence="2">
    <location>
        <begin position="209"/>
        <end position="231"/>
    </location>
</feature>
<feature type="region of interest" description="Disordered" evidence="1">
    <location>
        <begin position="293"/>
        <end position="319"/>
    </location>
</feature>
<evidence type="ECO:0000256" key="2">
    <source>
        <dbReference type="SAM" id="Phobius"/>
    </source>
</evidence>
<reference evidence="4 5" key="1">
    <citation type="submission" date="2024-06" db="EMBL/GenBank/DDBJ databases">
        <title>Genomic Encyclopedia of Type Strains, Phase IV (KMG-IV): sequencing the most valuable type-strain genomes for metagenomic binning, comparative biology and taxonomic classification.</title>
        <authorList>
            <person name="Goeker M."/>
        </authorList>
    </citation>
    <scope>NUCLEOTIDE SEQUENCE [LARGE SCALE GENOMIC DNA]</scope>
    <source>
        <strain evidence="4 5">DSM 28102</strain>
    </source>
</reference>
<feature type="transmembrane region" description="Helical" evidence="2">
    <location>
        <begin position="39"/>
        <end position="56"/>
    </location>
</feature>
<keyword evidence="2" id="KW-1133">Transmembrane helix</keyword>
<organism evidence="4 5">
    <name type="scientific">Martelella mangrovi</name>
    <dbReference type="NCBI Taxonomy" id="1397477"/>
    <lineage>
        <taxon>Bacteria</taxon>
        <taxon>Pseudomonadati</taxon>
        <taxon>Pseudomonadota</taxon>
        <taxon>Alphaproteobacteria</taxon>
        <taxon>Hyphomicrobiales</taxon>
        <taxon>Aurantimonadaceae</taxon>
        <taxon>Martelella</taxon>
    </lineage>
</organism>
<dbReference type="PANTHER" id="PTHR22911">
    <property type="entry name" value="ACYL-MALONYL CONDENSING ENZYME-RELATED"/>
    <property type="match status" value="1"/>
</dbReference>